<reference evidence="1" key="1">
    <citation type="submission" date="2019-09" db="EMBL/GenBank/DDBJ databases">
        <title>Draft genome sequences of 48 bacterial type strains from the CCUG.</title>
        <authorList>
            <person name="Tunovic T."/>
            <person name="Pineiro-Iglesias B."/>
            <person name="Unosson C."/>
            <person name="Inganas E."/>
            <person name="Ohlen M."/>
            <person name="Cardew S."/>
            <person name="Jensie-Markopoulos S."/>
            <person name="Salva-Serra F."/>
            <person name="Jaen-Luchoro D."/>
            <person name="Karlsson R."/>
            <person name="Svensson-Stadler L."/>
            <person name="Chun J."/>
            <person name="Moore E."/>
        </authorList>
    </citation>
    <scope>NUCLEOTIDE SEQUENCE</scope>
    <source>
        <strain evidence="1">CCUG 50899</strain>
    </source>
</reference>
<dbReference type="AlphaFoldDB" id="A0A643F5G1"/>
<protein>
    <submittedName>
        <fullName evidence="1">Uncharacterized protein</fullName>
    </submittedName>
</protein>
<comment type="caution">
    <text evidence="1">The sequence shown here is derived from an EMBL/GenBank/DDBJ whole genome shotgun (WGS) entry which is preliminary data.</text>
</comment>
<gene>
    <name evidence="1" type="ORF">F7Q93_02505</name>
</gene>
<accession>A0A643F5G1</accession>
<dbReference type="EMBL" id="VZPE01000001">
    <property type="protein sequence ID" value="KAB0573382.1"/>
    <property type="molecule type" value="Genomic_DNA"/>
</dbReference>
<organism evidence="1">
    <name type="scientific">Brucella pituitosa</name>
    <dbReference type="NCBI Taxonomy" id="571256"/>
    <lineage>
        <taxon>Bacteria</taxon>
        <taxon>Pseudomonadati</taxon>
        <taxon>Pseudomonadota</taxon>
        <taxon>Alphaproteobacteria</taxon>
        <taxon>Hyphomicrobiales</taxon>
        <taxon>Brucellaceae</taxon>
        <taxon>Brucella/Ochrobactrum group</taxon>
        <taxon>Brucella</taxon>
    </lineage>
</organism>
<name>A0A643F5G1_9HYPH</name>
<dbReference type="RefSeq" id="WP_128093123.1">
    <property type="nucleotide sequence ID" value="NZ_JBHEEN010000001.1"/>
</dbReference>
<sequence length="488" mass="53958">MIEFGEYAPDRSVFDPTACNTIQNVLPHAKSWGPFPSYQAFTQPMEERPQGAILANFENGQYYVFVGTQTRLWRFNANDLSWDDVSGVSAPFNTPDASSWSLCQFGDWVIASNGIDAVQYFDVRTSTAFQPLNETDAPKALFTGVIGDFVMLLNLQASNTRIQWSGLNNPTFWTPREQSSDFQQFPDGGEIMGYSGYEKGCVIFHENCIREGSLALDTSLIMTFNKTVENHGVAAPKSIIPTGNGIFYLSQDGFYQYGNPPRPIGNERVDNFFINDVAVDGLYGVYGSEDPTRKVVYWAYRSRANTMPHSYDKVLAYSYGTDKWSLLRPGTYLTGLIEAATPGYTLDSLDQLGIPLDELPYSLDSRAWAGGFPTLAAFDVNNRLGFFSGTPLEAVIQTGSVSLTEGKRTFINGFRVMADASMTSGRIAIRDRAGAADTWKNESSCNRTGLIPSRASGRFHRFEVKIPGGQEWAHIHGVEPVGTVEGQQ</sequence>
<evidence type="ECO:0000313" key="1">
    <source>
        <dbReference type="EMBL" id="KAB0573382.1"/>
    </source>
</evidence>
<proteinExistence type="predicted"/>